<dbReference type="AlphaFoldDB" id="A0A853F3Y4"/>
<protein>
    <submittedName>
        <fullName evidence="1">Uncharacterized protein</fullName>
    </submittedName>
</protein>
<comment type="caution">
    <text evidence="1">The sequence shown here is derived from an EMBL/GenBank/DDBJ whole genome shotgun (WGS) entry which is preliminary data.</text>
</comment>
<name>A0A853F3Y4_9GAMM</name>
<evidence type="ECO:0000313" key="2">
    <source>
        <dbReference type="Proteomes" id="UP000568751"/>
    </source>
</evidence>
<reference evidence="1 2" key="1">
    <citation type="submission" date="2020-05" db="EMBL/GenBank/DDBJ databases">
        <title>Horizontal transmission and recombination maintain forever young bacterial symbiont genomes.</title>
        <authorList>
            <person name="Russell S.L."/>
            <person name="Pepper-Tunick E."/>
            <person name="Svedberg J."/>
            <person name="Byrne A."/>
            <person name="Ruelas Castillo J."/>
            <person name="Vollmers C."/>
            <person name="Beinart R.A."/>
            <person name="Corbett-Detig R."/>
        </authorList>
    </citation>
    <scope>NUCLEOTIDE SEQUENCE [LARGE SCALE GENOMIC DNA]</scope>
    <source>
        <strain evidence="1">455</strain>
    </source>
</reference>
<dbReference type="Proteomes" id="UP000568751">
    <property type="component" value="Unassembled WGS sequence"/>
</dbReference>
<accession>A0A853F3Y4</accession>
<dbReference type="EMBL" id="JACCHT010000001">
    <property type="protein sequence ID" value="NYT26960.1"/>
    <property type="molecule type" value="Genomic_DNA"/>
</dbReference>
<organism evidence="1 2">
    <name type="scientific">Candidatus Thiodubiliella endoseptemdiera</name>
    <dbReference type="NCBI Taxonomy" id="2738886"/>
    <lineage>
        <taxon>Bacteria</taxon>
        <taxon>Pseudomonadati</taxon>
        <taxon>Pseudomonadota</taxon>
        <taxon>Gammaproteobacteria</taxon>
        <taxon>Candidatus Pseudothioglobaceae</taxon>
        <taxon>Candidatus Thiodubiliella</taxon>
    </lineage>
</organism>
<gene>
    <name evidence="1" type="ORF">H0A76_03020</name>
</gene>
<sequence length="191" mass="22292">MKFLKKAYNREDYLNFLKDKFNFSQLIQTKSIGNDDVESFEQLGFITTIDDNKLPVFEIDIKPNTKLERNRVGLRHLVAQQVGSNEGALAVFVDDNNSQWRFSFIAIEYSLTERGVEKEQTASKRFTYLFGEGAKTRTAENRFSKLGKQSTLKDLKVAFAVEALNKEFYDKLYNWYLNAQQQVKFPNDEKR</sequence>
<evidence type="ECO:0000313" key="1">
    <source>
        <dbReference type="EMBL" id="NYT26960.1"/>
    </source>
</evidence>
<proteinExistence type="predicted"/>